<evidence type="ECO:0000256" key="1">
    <source>
        <dbReference type="ARBA" id="ARBA00022741"/>
    </source>
</evidence>
<dbReference type="Gene3D" id="3.40.50.300">
    <property type="entry name" value="P-loop containing nucleotide triphosphate hydrolases"/>
    <property type="match status" value="1"/>
</dbReference>
<keyword evidence="1" id="KW-0547">Nucleotide-binding</keyword>
<keyword evidence="5" id="KW-1185">Reference proteome</keyword>
<dbReference type="InterPro" id="IPR027417">
    <property type="entry name" value="P-loop_NTPase"/>
</dbReference>
<keyword evidence="2 4" id="KW-0067">ATP-binding</keyword>
<protein>
    <submittedName>
        <fullName evidence="4">ABC transporter ATP-binding protein</fullName>
    </submittedName>
</protein>
<dbReference type="GO" id="GO:0005524">
    <property type="term" value="F:ATP binding"/>
    <property type="evidence" value="ECO:0007669"/>
    <property type="project" value="UniProtKB-KW"/>
</dbReference>
<evidence type="ECO:0000313" key="5">
    <source>
        <dbReference type="Proteomes" id="UP000019243"/>
    </source>
</evidence>
<comment type="caution">
    <text evidence="4">The sequence shown here is derived from an EMBL/GenBank/DDBJ whole genome shotgun (WGS) entry which is preliminary data.</text>
</comment>
<evidence type="ECO:0000256" key="2">
    <source>
        <dbReference type="ARBA" id="ARBA00022840"/>
    </source>
</evidence>
<dbReference type="InterPro" id="IPR003439">
    <property type="entry name" value="ABC_transporter-like_ATP-bd"/>
</dbReference>
<accession>W7CR84</accession>
<name>W7CR84_9LIST</name>
<evidence type="ECO:0000313" key="4">
    <source>
        <dbReference type="EMBL" id="EUJ42139.1"/>
    </source>
</evidence>
<dbReference type="PANTHER" id="PTHR43158:SF2">
    <property type="entry name" value="SKFA PEPTIDE EXPORT ATP-BINDING PROTEIN SKFE"/>
    <property type="match status" value="1"/>
</dbReference>
<dbReference type="PANTHER" id="PTHR43158">
    <property type="entry name" value="SKFA PEPTIDE EXPORT ATP-BINDING PROTEIN SKFE"/>
    <property type="match status" value="1"/>
</dbReference>
<dbReference type="Pfam" id="PF00005">
    <property type="entry name" value="ABC_tran"/>
    <property type="match status" value="1"/>
</dbReference>
<dbReference type="SUPFAM" id="SSF52540">
    <property type="entry name" value="P-loop containing nucleoside triphosphate hydrolases"/>
    <property type="match status" value="1"/>
</dbReference>
<gene>
    <name evidence="4" type="ORF">BCAMP_00030</name>
</gene>
<dbReference type="PROSITE" id="PS50893">
    <property type="entry name" value="ABC_TRANSPORTER_2"/>
    <property type="match status" value="1"/>
</dbReference>
<dbReference type="EMBL" id="AODH01000001">
    <property type="protein sequence ID" value="EUJ42139.1"/>
    <property type="molecule type" value="Genomic_DNA"/>
</dbReference>
<dbReference type="AlphaFoldDB" id="W7CR84"/>
<organism evidence="4 5">
    <name type="scientific">Brochothrix campestris FSL F6-1037</name>
    <dbReference type="NCBI Taxonomy" id="1265861"/>
    <lineage>
        <taxon>Bacteria</taxon>
        <taxon>Bacillati</taxon>
        <taxon>Bacillota</taxon>
        <taxon>Bacilli</taxon>
        <taxon>Bacillales</taxon>
        <taxon>Listeriaceae</taxon>
        <taxon>Brochothrix</taxon>
    </lineage>
</organism>
<dbReference type="Proteomes" id="UP000019243">
    <property type="component" value="Unassembled WGS sequence"/>
</dbReference>
<dbReference type="STRING" id="1265861.BCAMP_00030"/>
<reference evidence="4 5" key="1">
    <citation type="submission" date="2012-12" db="EMBL/GenBank/DDBJ databases">
        <title>Novel taxa of Listeriaceae from agricultural environments in the United States.</title>
        <authorList>
            <person name="den Bakker H.C."/>
            <person name="Allred A."/>
            <person name="Warchocki S."/>
            <person name="Wright E.M."/>
            <person name="Burrell A."/>
            <person name="Nightingale K.K."/>
            <person name="Kephart D."/>
            <person name="Wiedmann M."/>
        </authorList>
    </citation>
    <scope>NUCLEOTIDE SEQUENCE [LARGE SCALE GENOMIC DNA]</scope>
    <source>
        <strain evidence="4 5">FSL F6-1037</strain>
    </source>
</reference>
<feature type="domain" description="ABC transporter" evidence="3">
    <location>
        <begin position="4"/>
        <end position="210"/>
    </location>
</feature>
<proteinExistence type="predicted"/>
<dbReference type="GO" id="GO:0016887">
    <property type="term" value="F:ATP hydrolysis activity"/>
    <property type="evidence" value="ECO:0007669"/>
    <property type="project" value="InterPro"/>
</dbReference>
<dbReference type="RefSeq" id="WP_035312699.1">
    <property type="nucleotide sequence ID" value="NZ_AODH01000001.1"/>
</dbReference>
<evidence type="ECO:0000259" key="3">
    <source>
        <dbReference type="PROSITE" id="PS50893"/>
    </source>
</evidence>
<sequence length="211" mass="23706">MEIIYVTNISKTFNDRVLFDKLSYVFSPGLYHLKGENGSGKSVLLKMLAGIDHSYDGLIEGITDKEILLLDHHGIGVPFLSIRDNIALAAYLCGCPFSVEKCPTNLYSNEKRYLMEQYVSSSIGNQMKVGLSLLFLPIKWTLILLDEAMNGIDQISQAMIFQKLLEITKTSDAIIIIVSHTDQAQKFLQAELRIINLVDLKCGRCDLDEKK</sequence>